<proteinExistence type="predicted"/>
<dbReference type="EMBL" id="JAMKPW020000003">
    <property type="protein sequence ID" value="KAK8219664.1"/>
    <property type="molecule type" value="Genomic_DNA"/>
</dbReference>
<organism evidence="1 2">
    <name type="scientific">Zalaria obscura</name>
    <dbReference type="NCBI Taxonomy" id="2024903"/>
    <lineage>
        <taxon>Eukaryota</taxon>
        <taxon>Fungi</taxon>
        <taxon>Dikarya</taxon>
        <taxon>Ascomycota</taxon>
        <taxon>Pezizomycotina</taxon>
        <taxon>Dothideomycetes</taxon>
        <taxon>Dothideomycetidae</taxon>
        <taxon>Dothideales</taxon>
        <taxon>Zalariaceae</taxon>
        <taxon>Zalaria</taxon>
    </lineage>
</organism>
<name>A0ACC3SM90_9PEZI</name>
<dbReference type="Proteomes" id="UP001320706">
    <property type="component" value="Unassembled WGS sequence"/>
</dbReference>
<gene>
    <name evidence="1" type="ORF">M8818_000638</name>
</gene>
<sequence>MRLSFFLTGCALAASVVARSPQHVNKKLPERLRREPETLPSAQGYGQLHDKRDTKYIIPQNANTTKFAVNGSAIPDVPFDVGESYAGLLPISDAKNASELYFWFFPSANVNASDEILIWLNGGPGCSSLEGILQENGPFLWQYGTFAPVKNNYAWNNLTNVVWVEQPVGTGFTQGTPTATNEIEVAAQFLGFFKNFVDTFGLQGRKVYIAGESYAGYYVPYIADAMFNASDSCYYNIESIMIYDPSTSYNVVQEQIPAVPFVDYWGPLLNLNETFLADIHNRSDKCGYTDFMDTYLTFPPKGPLPTPPNVHGLEEGCDLWDDIYYAASYVNSCFDIYQVATTCPLLWDVLGFPGSFDYVPDGATIYFNRSDVQKAINAPMQEWEECTNGVLRTDTSPPSGLSVLPRVIEKTTKTIIGHGMLDFILIMNGTLLMIQNMTFNGAQGFSVPRSNFSEFYVPYHSELNLGTLAASGVMGQWHTERGLTFVTVDLSGHMIPQYQPSASYRQLEFLLGRIEDLSERGDFSTQRGDFGNAFNFTTANDTEMAMAAMKMF</sequence>
<evidence type="ECO:0000313" key="2">
    <source>
        <dbReference type="Proteomes" id="UP001320706"/>
    </source>
</evidence>
<protein>
    <submittedName>
        <fullName evidence="1">Uncharacterized protein</fullName>
    </submittedName>
</protein>
<reference evidence="1" key="1">
    <citation type="submission" date="2024-02" db="EMBL/GenBank/DDBJ databases">
        <title>Metagenome Assembled Genome of Zalaria obscura JY119.</title>
        <authorList>
            <person name="Vighnesh L."/>
            <person name="Jagadeeshwari U."/>
            <person name="Venkata Ramana C."/>
            <person name="Sasikala C."/>
        </authorList>
    </citation>
    <scope>NUCLEOTIDE SEQUENCE</scope>
    <source>
        <strain evidence="1">JY119</strain>
    </source>
</reference>
<comment type="caution">
    <text evidence="1">The sequence shown here is derived from an EMBL/GenBank/DDBJ whole genome shotgun (WGS) entry which is preliminary data.</text>
</comment>
<evidence type="ECO:0000313" key="1">
    <source>
        <dbReference type="EMBL" id="KAK8219664.1"/>
    </source>
</evidence>
<accession>A0ACC3SM90</accession>
<keyword evidence="2" id="KW-1185">Reference proteome</keyword>